<protein>
    <submittedName>
        <fullName evidence="1">Carboxypeptidase-like regulatory domain-containing protein</fullName>
    </submittedName>
</protein>
<evidence type="ECO:0000313" key="1">
    <source>
        <dbReference type="EMBL" id="MBF4986379.1"/>
    </source>
</evidence>
<organism evidence="1 2">
    <name type="scientific">Nonlabens mediterrranea</name>
    <dbReference type="NCBI Taxonomy" id="1419947"/>
    <lineage>
        <taxon>Bacteria</taxon>
        <taxon>Pseudomonadati</taxon>
        <taxon>Bacteroidota</taxon>
        <taxon>Flavobacteriia</taxon>
        <taxon>Flavobacteriales</taxon>
        <taxon>Flavobacteriaceae</taxon>
        <taxon>Nonlabens</taxon>
    </lineage>
</organism>
<feature type="non-terminal residue" evidence="1">
    <location>
        <position position="1"/>
    </location>
</feature>
<dbReference type="Pfam" id="PF13715">
    <property type="entry name" value="CarbopepD_reg_2"/>
    <property type="match status" value="1"/>
</dbReference>
<sequence>NSSLELATIYIENLQKTVSTDVNGYFIIKGLCTGTYNLSIAHIDCEPKKITVNLTSSQKLEVLLEHHVEDLQTIQVIADVHDDHTNTQATTRIKKETLQNYSGATLGDALTSVAGVNSLKTGNSVVKPVVHGLYGSRVA</sequence>
<reference evidence="1 2" key="1">
    <citation type="submission" date="2020-11" db="EMBL/GenBank/DDBJ databases">
        <title>P. mediterranea TC4 genome.</title>
        <authorList>
            <person name="Molmeret M."/>
        </authorList>
    </citation>
    <scope>NUCLEOTIDE SEQUENCE [LARGE SCALE GENOMIC DNA]</scope>
    <source>
        <strain evidence="1 2">TC4</strain>
    </source>
</reference>
<keyword evidence="2" id="KW-1185">Reference proteome</keyword>
<dbReference type="Gene3D" id="2.60.40.1120">
    <property type="entry name" value="Carboxypeptidase-like, regulatory domain"/>
    <property type="match status" value="1"/>
</dbReference>
<evidence type="ECO:0000313" key="2">
    <source>
        <dbReference type="Proteomes" id="UP001194729"/>
    </source>
</evidence>
<dbReference type="Proteomes" id="UP001194729">
    <property type="component" value="Unassembled WGS sequence"/>
</dbReference>
<proteinExistence type="predicted"/>
<dbReference type="EMBL" id="JADKYU010001149">
    <property type="protein sequence ID" value="MBF4986379.1"/>
    <property type="molecule type" value="Genomic_DNA"/>
</dbReference>
<dbReference type="InterPro" id="IPR008969">
    <property type="entry name" value="CarboxyPept-like_regulatory"/>
</dbReference>
<comment type="caution">
    <text evidence="1">The sequence shown here is derived from an EMBL/GenBank/DDBJ whole genome shotgun (WGS) entry which is preliminary data.</text>
</comment>
<gene>
    <name evidence="1" type="ORF">FNJ87_19415</name>
</gene>
<dbReference type="SUPFAM" id="SSF56935">
    <property type="entry name" value="Porins"/>
    <property type="match status" value="1"/>
</dbReference>
<name>A0ABS0ABV3_9FLAO</name>
<feature type="non-terminal residue" evidence="1">
    <location>
        <position position="139"/>
    </location>
</feature>
<dbReference type="SUPFAM" id="SSF49464">
    <property type="entry name" value="Carboxypeptidase regulatory domain-like"/>
    <property type="match status" value="1"/>
</dbReference>
<accession>A0ABS0ABV3</accession>